<dbReference type="Proteomes" id="UP001597304">
    <property type="component" value="Unassembled WGS sequence"/>
</dbReference>
<dbReference type="PANTHER" id="PTHR37816:SF1">
    <property type="entry name" value="TOXIN"/>
    <property type="match status" value="1"/>
</dbReference>
<accession>A0ABW4KY61</accession>
<comment type="caution">
    <text evidence="1">The sequence shown here is derived from an EMBL/GenBank/DDBJ whole genome shotgun (WGS) entry which is preliminary data.</text>
</comment>
<gene>
    <name evidence="1" type="ORF">ACFSF0_11650</name>
</gene>
<protein>
    <submittedName>
        <fullName evidence="1">Toxin</fullName>
    </submittedName>
</protein>
<dbReference type="Gene3D" id="3.40.50.300">
    <property type="entry name" value="P-loop containing nucleotide triphosphate hydrolases"/>
    <property type="match status" value="1"/>
</dbReference>
<dbReference type="PANTHER" id="PTHR37816">
    <property type="entry name" value="YALI0E33011P"/>
    <property type="match status" value="1"/>
</dbReference>
<organism evidence="1 2">
    <name type="scientific">Ottowia flava</name>
    <dbReference type="NCBI Taxonomy" id="2675430"/>
    <lineage>
        <taxon>Bacteria</taxon>
        <taxon>Pseudomonadati</taxon>
        <taxon>Pseudomonadota</taxon>
        <taxon>Betaproteobacteria</taxon>
        <taxon>Burkholderiales</taxon>
        <taxon>Comamonadaceae</taxon>
        <taxon>Ottowia</taxon>
    </lineage>
</organism>
<evidence type="ECO:0000313" key="1">
    <source>
        <dbReference type="EMBL" id="MFD1711268.1"/>
    </source>
</evidence>
<dbReference type="RefSeq" id="WP_147914955.1">
    <property type="nucleotide sequence ID" value="NZ_JBHUEJ010000023.1"/>
</dbReference>
<reference evidence="2" key="1">
    <citation type="journal article" date="2019" name="Int. J. Syst. Evol. Microbiol.">
        <title>The Global Catalogue of Microorganisms (GCM) 10K type strain sequencing project: providing services to taxonomists for standard genome sequencing and annotation.</title>
        <authorList>
            <consortium name="The Broad Institute Genomics Platform"/>
            <consortium name="The Broad Institute Genome Sequencing Center for Infectious Disease"/>
            <person name="Wu L."/>
            <person name="Ma J."/>
        </authorList>
    </citation>
    <scope>NUCLEOTIDE SEQUENCE [LARGE SCALE GENOMIC DNA]</scope>
    <source>
        <strain evidence="2">LMG 29247</strain>
    </source>
</reference>
<dbReference type="SUPFAM" id="SSF52540">
    <property type="entry name" value="P-loop containing nucleoside triphosphate hydrolases"/>
    <property type="match status" value="1"/>
</dbReference>
<name>A0ABW4KY61_9BURK</name>
<evidence type="ECO:0000313" key="2">
    <source>
        <dbReference type="Proteomes" id="UP001597304"/>
    </source>
</evidence>
<dbReference type="EMBL" id="JBHUEJ010000023">
    <property type="protein sequence ID" value="MFD1711268.1"/>
    <property type="molecule type" value="Genomic_DNA"/>
</dbReference>
<dbReference type="InterPro" id="IPR027417">
    <property type="entry name" value="P-loop_NTPase"/>
</dbReference>
<dbReference type="InterPro" id="IPR052922">
    <property type="entry name" value="Cytidylate_Kinase-2"/>
</dbReference>
<keyword evidence="2" id="KW-1185">Reference proteome</keyword>
<proteinExistence type="predicted"/>
<sequence length="176" mass="20010">MRAIVIGTSGTGKTTFARQLAGTIGAPHTELDALYWGPGWTPRPTEQFLAAVDAASAGERWVIDGNYAAARDLLWPRATHIVWLDYSRGRVFAQVLRRTLWRGLTRAPLWSGNRESLRTAFFSRESILWWSLTTFDKNRRKYAALRADGAFSQARWRVFAQPLQARAWLHELPGRP</sequence>